<dbReference type="RefSeq" id="WP_109727079.1">
    <property type="nucleotide sequence ID" value="NZ_QGDI01000009.1"/>
</dbReference>
<feature type="transmembrane region" description="Helical" evidence="1">
    <location>
        <begin position="314"/>
        <end position="334"/>
    </location>
</feature>
<dbReference type="EMBL" id="QGDI01000009">
    <property type="protein sequence ID" value="PWJ11575.1"/>
    <property type="molecule type" value="Genomic_DNA"/>
</dbReference>
<organism evidence="2 3">
    <name type="scientific">Ruminococcus flavefaciens</name>
    <dbReference type="NCBI Taxonomy" id="1265"/>
    <lineage>
        <taxon>Bacteria</taxon>
        <taxon>Bacillati</taxon>
        <taxon>Bacillota</taxon>
        <taxon>Clostridia</taxon>
        <taxon>Eubacteriales</taxon>
        <taxon>Oscillospiraceae</taxon>
        <taxon>Ruminococcus</taxon>
    </lineage>
</organism>
<protein>
    <recommendedName>
        <fullName evidence="4">Replication restart DNA helicase PriA</fullName>
    </recommendedName>
</protein>
<reference evidence="2 3" key="1">
    <citation type="submission" date="2018-05" db="EMBL/GenBank/DDBJ databases">
        <title>The Hungate 1000. A catalogue of reference genomes from the rumen microbiome.</title>
        <authorList>
            <person name="Kelly W."/>
        </authorList>
    </citation>
    <scope>NUCLEOTIDE SEQUENCE [LARGE SCALE GENOMIC DNA]</scope>
    <source>
        <strain evidence="2 3">SAb67</strain>
    </source>
</reference>
<dbReference type="Proteomes" id="UP000245720">
    <property type="component" value="Unassembled WGS sequence"/>
</dbReference>
<gene>
    <name evidence="2" type="ORF">IE37_02338</name>
</gene>
<dbReference type="Gene3D" id="2.20.28.30">
    <property type="entry name" value="RNA polymerase ii, chain L"/>
    <property type="match status" value="1"/>
</dbReference>
<proteinExistence type="predicted"/>
<evidence type="ECO:0000256" key="1">
    <source>
        <dbReference type="SAM" id="Phobius"/>
    </source>
</evidence>
<evidence type="ECO:0008006" key="4">
    <source>
        <dbReference type="Google" id="ProtNLM"/>
    </source>
</evidence>
<name>A0A315YJV1_RUMFL</name>
<sequence length="399" mass="44896">MSDVREYKCPSCGAPMQFDIEAQCMVCSFCSGRYDLDYIRSHFNEVTDEKLSDFDWVERTKYVWEPDVLEQLAEYTCSSCGGNIITKNIISSARCPFCGHDVVISSNFDGDLRPDRVIPFSRSAEEFAEKYRERIASAEYAPKEFSDPSVTDRIVGCYVPIWLYSFNCGTDVGTRGKVDFRIKDYPILGTDIKRDIFYSVAPFMYEDSEPFTESCLTGYFASRYSIGAEHAMAKADEEALGVCSARAASIVGGDYIPGQMKTKSSVSHKELTYFLVPVWFLNVAYKGVDYTFAMNSQTGEFASPKVPLNYKSKLHFFMLFAFLEVLTLILSFMWLKMDSISVLGAIGITLFFVIFFATTPVFIVSMILHHFLSKKKVGGLKQGSEPNVASIAGFITQVR</sequence>
<evidence type="ECO:0000313" key="3">
    <source>
        <dbReference type="Proteomes" id="UP000245720"/>
    </source>
</evidence>
<comment type="caution">
    <text evidence="2">The sequence shown here is derived from an EMBL/GenBank/DDBJ whole genome shotgun (WGS) entry which is preliminary data.</text>
</comment>
<dbReference type="AlphaFoldDB" id="A0A315YJV1"/>
<evidence type="ECO:0000313" key="2">
    <source>
        <dbReference type="EMBL" id="PWJ11575.1"/>
    </source>
</evidence>
<dbReference type="OrthoDB" id="3182597at2"/>
<feature type="transmembrane region" description="Helical" evidence="1">
    <location>
        <begin position="340"/>
        <end position="368"/>
    </location>
</feature>
<keyword evidence="1" id="KW-0472">Membrane</keyword>
<keyword evidence="1" id="KW-1133">Transmembrane helix</keyword>
<keyword evidence="1" id="KW-0812">Transmembrane</keyword>
<accession>A0A315YJV1</accession>